<dbReference type="GO" id="GO:0007155">
    <property type="term" value="P:cell adhesion"/>
    <property type="evidence" value="ECO:0007669"/>
    <property type="project" value="InterPro"/>
</dbReference>
<keyword evidence="3" id="KW-0732">Signal</keyword>
<evidence type="ECO:0000256" key="4">
    <source>
        <dbReference type="RuleBase" id="RU003512"/>
    </source>
</evidence>
<evidence type="ECO:0000256" key="2">
    <source>
        <dbReference type="ARBA" id="ARBA00022448"/>
    </source>
</evidence>
<protein>
    <submittedName>
        <fullName evidence="5">Substrate-binding protein of zinc uptake complex component A</fullName>
    </submittedName>
</protein>
<sequence length="90" mass="9819">MFRSKVVLGMVTGIIICLIFTGSSKTGKVDGSADKKLTIYTTIYPIYDFTKKLAGDRDKVVSILPPGAEPHSYEPTPREMAALNKADLLI</sequence>
<dbReference type="Proteomes" id="UP000295416">
    <property type="component" value="Unassembled WGS sequence"/>
</dbReference>
<comment type="similarity">
    <text evidence="1 4">Belongs to the bacterial solute-binding protein 9 family.</text>
</comment>
<dbReference type="OrthoDB" id="9793396at2"/>
<dbReference type="PANTHER" id="PTHR42953:SF3">
    <property type="entry name" value="HIGH-AFFINITY ZINC UPTAKE SYSTEM PROTEIN ZNUA"/>
    <property type="match status" value="1"/>
</dbReference>
<evidence type="ECO:0000256" key="1">
    <source>
        <dbReference type="ARBA" id="ARBA00011028"/>
    </source>
</evidence>
<accession>A0A4R2P4Y0</accession>
<dbReference type="GO" id="GO:0046872">
    <property type="term" value="F:metal ion binding"/>
    <property type="evidence" value="ECO:0007669"/>
    <property type="project" value="InterPro"/>
</dbReference>
<dbReference type="InterPro" id="IPR006127">
    <property type="entry name" value="ZnuA-like"/>
</dbReference>
<dbReference type="AlphaFoldDB" id="A0A4R2P4Y0"/>
<reference evidence="5 6" key="1">
    <citation type="submission" date="2019-03" db="EMBL/GenBank/DDBJ databases">
        <title>Genomic Encyclopedia of Type Strains, Phase IV (KMG-IV): sequencing the most valuable type-strain genomes for metagenomic binning, comparative biology and taxonomic classification.</title>
        <authorList>
            <person name="Goeker M."/>
        </authorList>
    </citation>
    <scope>NUCLEOTIDE SEQUENCE [LARGE SCALE GENOMIC DNA]</scope>
    <source>
        <strain evidence="5 6">DSM 19377</strain>
    </source>
</reference>
<proteinExistence type="inferred from homology"/>
<dbReference type="Gene3D" id="3.40.50.1980">
    <property type="entry name" value="Nitrogenase molybdenum iron protein domain"/>
    <property type="match status" value="1"/>
</dbReference>
<keyword evidence="2 4" id="KW-0813">Transport</keyword>
<comment type="caution">
    <text evidence="5">The sequence shown here is derived from an EMBL/GenBank/DDBJ whole genome shotgun (WGS) entry which is preliminary data.</text>
</comment>
<dbReference type="EMBL" id="SLXK01000008">
    <property type="protein sequence ID" value="TCP29717.1"/>
    <property type="molecule type" value="Genomic_DNA"/>
</dbReference>
<organism evidence="5 6">
    <name type="scientific">Scopulibacillus darangshiensis</name>
    <dbReference type="NCBI Taxonomy" id="442528"/>
    <lineage>
        <taxon>Bacteria</taxon>
        <taxon>Bacillati</taxon>
        <taxon>Bacillota</taxon>
        <taxon>Bacilli</taxon>
        <taxon>Bacillales</taxon>
        <taxon>Sporolactobacillaceae</taxon>
        <taxon>Scopulibacillus</taxon>
    </lineage>
</organism>
<evidence type="ECO:0000313" key="5">
    <source>
        <dbReference type="EMBL" id="TCP29717.1"/>
    </source>
</evidence>
<name>A0A4R2P4Y0_9BACL</name>
<dbReference type="PRINTS" id="PR00691">
    <property type="entry name" value="ADHESINB"/>
</dbReference>
<dbReference type="GO" id="GO:0030001">
    <property type="term" value="P:metal ion transport"/>
    <property type="evidence" value="ECO:0007669"/>
    <property type="project" value="InterPro"/>
</dbReference>
<evidence type="ECO:0000256" key="3">
    <source>
        <dbReference type="ARBA" id="ARBA00022729"/>
    </source>
</evidence>
<dbReference type="RefSeq" id="WP_132745257.1">
    <property type="nucleotide sequence ID" value="NZ_SLXK01000008.1"/>
</dbReference>
<evidence type="ECO:0000313" key="6">
    <source>
        <dbReference type="Proteomes" id="UP000295416"/>
    </source>
</evidence>
<dbReference type="SUPFAM" id="SSF53807">
    <property type="entry name" value="Helical backbone' metal receptor"/>
    <property type="match status" value="1"/>
</dbReference>
<dbReference type="InterPro" id="IPR050492">
    <property type="entry name" value="Bact_metal-bind_prot9"/>
</dbReference>
<dbReference type="InterPro" id="IPR006128">
    <property type="entry name" value="Lipoprotein_PsaA-like"/>
</dbReference>
<gene>
    <name evidence="5" type="ORF">EV207_1088</name>
</gene>
<dbReference type="PRINTS" id="PR00690">
    <property type="entry name" value="ADHESNFAMILY"/>
</dbReference>
<dbReference type="Pfam" id="PF01297">
    <property type="entry name" value="ZnuA"/>
    <property type="match status" value="1"/>
</dbReference>
<dbReference type="PANTHER" id="PTHR42953">
    <property type="entry name" value="HIGH-AFFINITY ZINC UPTAKE SYSTEM PROTEIN ZNUA-RELATED"/>
    <property type="match status" value="1"/>
</dbReference>
<dbReference type="InterPro" id="IPR006129">
    <property type="entry name" value="AdhesinB"/>
</dbReference>
<keyword evidence="6" id="KW-1185">Reference proteome</keyword>